<evidence type="ECO:0000256" key="1">
    <source>
        <dbReference type="SAM" id="MobiDB-lite"/>
    </source>
</evidence>
<sequence length="84" mass="9372">MSCAHPSHFAYVLEDGGDWTSRLRGVRAHASRRSHAELDEAEDLDDGDPRQLAREHRQVRKASPPPASSEWAATRWAHFSSPGP</sequence>
<dbReference type="EMBL" id="CADCTB010000019">
    <property type="protein sequence ID" value="CAA9214275.1"/>
    <property type="molecule type" value="Genomic_DNA"/>
</dbReference>
<dbReference type="AlphaFoldDB" id="A0A6J4H3X2"/>
<accession>A0A6J4H3X2</accession>
<evidence type="ECO:0000313" key="2">
    <source>
        <dbReference type="EMBL" id="CAA9214275.1"/>
    </source>
</evidence>
<proteinExistence type="predicted"/>
<organism evidence="2">
    <name type="scientific">uncultured Acidimicrobiales bacterium</name>
    <dbReference type="NCBI Taxonomy" id="310071"/>
    <lineage>
        <taxon>Bacteria</taxon>
        <taxon>Bacillati</taxon>
        <taxon>Actinomycetota</taxon>
        <taxon>Acidimicrobiia</taxon>
        <taxon>Acidimicrobiales</taxon>
        <taxon>environmental samples</taxon>
    </lineage>
</organism>
<gene>
    <name evidence="2" type="ORF">AVDCRST_MAG10-289</name>
</gene>
<reference evidence="2" key="1">
    <citation type="submission" date="2020-02" db="EMBL/GenBank/DDBJ databases">
        <authorList>
            <person name="Meier V. D."/>
        </authorList>
    </citation>
    <scope>NUCLEOTIDE SEQUENCE</scope>
    <source>
        <strain evidence="2">AVDCRST_MAG10</strain>
    </source>
</reference>
<feature type="compositionally biased region" description="Basic and acidic residues" evidence="1">
    <location>
        <begin position="47"/>
        <end position="56"/>
    </location>
</feature>
<name>A0A6J4H3X2_9ACTN</name>
<feature type="region of interest" description="Disordered" evidence="1">
    <location>
        <begin position="31"/>
        <end position="84"/>
    </location>
</feature>
<protein>
    <submittedName>
        <fullName evidence="2">Uncharacterized protein</fullName>
    </submittedName>
</protein>